<proteinExistence type="predicted"/>
<dbReference type="EMBL" id="JAAIUW010000010">
    <property type="protein sequence ID" value="KAF7811741.1"/>
    <property type="molecule type" value="Genomic_DNA"/>
</dbReference>
<comment type="caution">
    <text evidence="1">The sequence shown here is derived from an EMBL/GenBank/DDBJ whole genome shotgun (WGS) entry which is preliminary data.</text>
</comment>
<keyword evidence="2" id="KW-1185">Reference proteome</keyword>
<dbReference type="Proteomes" id="UP000634136">
    <property type="component" value="Unassembled WGS sequence"/>
</dbReference>
<accession>A0A834SZP5</accession>
<organism evidence="1 2">
    <name type="scientific">Senna tora</name>
    <dbReference type="NCBI Taxonomy" id="362788"/>
    <lineage>
        <taxon>Eukaryota</taxon>
        <taxon>Viridiplantae</taxon>
        <taxon>Streptophyta</taxon>
        <taxon>Embryophyta</taxon>
        <taxon>Tracheophyta</taxon>
        <taxon>Spermatophyta</taxon>
        <taxon>Magnoliopsida</taxon>
        <taxon>eudicotyledons</taxon>
        <taxon>Gunneridae</taxon>
        <taxon>Pentapetalae</taxon>
        <taxon>rosids</taxon>
        <taxon>fabids</taxon>
        <taxon>Fabales</taxon>
        <taxon>Fabaceae</taxon>
        <taxon>Caesalpinioideae</taxon>
        <taxon>Cassia clade</taxon>
        <taxon>Senna</taxon>
    </lineage>
</organism>
<dbReference type="AlphaFoldDB" id="A0A834SZP5"/>
<sequence>MIKLRICSTPTQLKMNQFIEHLSQIATLSLTPRIRGLCFRSRRPLAPRSAEIRFDKRRRKEEGGGGLKMKTLEFVSEMGICVVKREEVVDLVVDVWDYADVVNWSETTEHLEGFGDAA</sequence>
<evidence type="ECO:0000313" key="2">
    <source>
        <dbReference type="Proteomes" id="UP000634136"/>
    </source>
</evidence>
<gene>
    <name evidence="1" type="ORF">G2W53_032717</name>
</gene>
<name>A0A834SZP5_9FABA</name>
<protein>
    <submittedName>
        <fullName evidence="1">Uncharacterized protein</fullName>
    </submittedName>
</protein>
<evidence type="ECO:0000313" key="1">
    <source>
        <dbReference type="EMBL" id="KAF7811741.1"/>
    </source>
</evidence>
<reference evidence="1" key="1">
    <citation type="submission" date="2020-09" db="EMBL/GenBank/DDBJ databases">
        <title>Genome-Enabled Discovery of Anthraquinone Biosynthesis in Senna tora.</title>
        <authorList>
            <person name="Kang S.-H."/>
            <person name="Pandey R.P."/>
            <person name="Lee C.-M."/>
            <person name="Sim J.-S."/>
            <person name="Jeong J.-T."/>
            <person name="Choi B.-S."/>
            <person name="Jung M."/>
            <person name="Ginzburg D."/>
            <person name="Zhao K."/>
            <person name="Won S.Y."/>
            <person name="Oh T.-J."/>
            <person name="Yu Y."/>
            <person name="Kim N.-H."/>
            <person name="Lee O.R."/>
            <person name="Lee T.-H."/>
            <person name="Bashyal P."/>
            <person name="Kim T.-S."/>
            <person name="Lee W.-H."/>
            <person name="Kawkins C."/>
            <person name="Kim C.-K."/>
            <person name="Kim J.S."/>
            <person name="Ahn B.O."/>
            <person name="Rhee S.Y."/>
            <person name="Sohng J.K."/>
        </authorList>
    </citation>
    <scope>NUCLEOTIDE SEQUENCE</scope>
    <source>
        <tissue evidence="1">Leaf</tissue>
    </source>
</reference>